<dbReference type="InterPro" id="IPR011042">
    <property type="entry name" value="6-blade_b-propeller_TolB-like"/>
</dbReference>
<dbReference type="PANTHER" id="PTHR10009:SF6">
    <property type="entry name" value="FI16876P1"/>
    <property type="match status" value="1"/>
</dbReference>
<dbReference type="GO" id="GO:0005576">
    <property type="term" value="C:extracellular region"/>
    <property type="evidence" value="ECO:0007669"/>
    <property type="project" value="UniProtKB-SubCell"/>
</dbReference>
<dbReference type="AlphaFoldDB" id="A0AAJ6YBL3"/>
<dbReference type="PANTHER" id="PTHR10009">
    <property type="entry name" value="PROTEIN YELLOW-RELATED"/>
    <property type="match status" value="1"/>
</dbReference>
<evidence type="ECO:0000313" key="6">
    <source>
        <dbReference type="Proteomes" id="UP000695007"/>
    </source>
</evidence>
<dbReference type="Proteomes" id="UP000695007">
    <property type="component" value="Unplaced"/>
</dbReference>
<evidence type="ECO:0000256" key="4">
    <source>
        <dbReference type="ARBA" id="ARBA00022729"/>
    </source>
</evidence>
<gene>
    <name evidence="7" type="primary">LOC105359555</name>
</gene>
<feature type="chain" id="PRO_5042543657" evidence="5">
    <location>
        <begin position="20"/>
        <end position="378"/>
    </location>
</feature>
<dbReference type="CTD" id="38294"/>
<evidence type="ECO:0000313" key="7">
    <source>
        <dbReference type="RefSeq" id="XP_011494470.1"/>
    </source>
</evidence>
<reference evidence="7" key="1">
    <citation type="submission" date="2025-08" db="UniProtKB">
        <authorList>
            <consortium name="RefSeq"/>
        </authorList>
    </citation>
    <scope>IDENTIFICATION</scope>
</reference>
<dbReference type="RefSeq" id="XP_011494470.1">
    <property type="nucleotide sequence ID" value="XM_011496168.1"/>
</dbReference>
<proteinExistence type="inferred from homology"/>
<sequence length="378" mass="42296">MKKFFTNALLSVALSLSTCKGICDRQLLPELSFTIAGHNLDWPCQSTKNIYESMGRYVPRNIIATRVQIYKDEALVAMPRYKSGVPFTLGITSLKSKDFGSRIKPFPCWPMQEEGNCEALQNAVDLFLDTQDILWVLDIGIVNTLEQPIRRCPPKVIAINIKTAKVVKMIDLSQLISSDSRIQYLVVDYAHDGQVLLYISDAATRAIIVYNVNRGSGYRLMLPKMVTIGCARNDVLYLALVRKGSGTSVLYFTYLGSTKLFSIDADNLRKSKTTGSIVDVGLKNNKIVVLGTDNGCAIFFRLKGQSDIFMWNTEAIFRAENFLLVQKGSECRLPTQVIPGYKKLMWVIESNFHDYIQNTVGCSGASVLLHPLVKSYDD</sequence>
<comment type="subcellular location">
    <subcellularLocation>
        <location evidence="1">Secreted</location>
    </subcellularLocation>
</comment>
<feature type="signal peptide" evidence="5">
    <location>
        <begin position="1"/>
        <end position="19"/>
    </location>
</feature>
<evidence type="ECO:0000256" key="3">
    <source>
        <dbReference type="ARBA" id="ARBA00022525"/>
    </source>
</evidence>
<dbReference type="InterPro" id="IPR011047">
    <property type="entry name" value="Quinoprotein_ADH-like_sf"/>
</dbReference>
<dbReference type="Pfam" id="PF03022">
    <property type="entry name" value="MRJP"/>
    <property type="match status" value="1"/>
</dbReference>
<evidence type="ECO:0000256" key="2">
    <source>
        <dbReference type="ARBA" id="ARBA00009127"/>
    </source>
</evidence>
<protein>
    <submittedName>
        <fullName evidence="7">Major royal jelly protein 1</fullName>
    </submittedName>
</protein>
<evidence type="ECO:0000256" key="1">
    <source>
        <dbReference type="ARBA" id="ARBA00004613"/>
    </source>
</evidence>
<comment type="similarity">
    <text evidence="2">Belongs to the major royal jelly protein family.</text>
</comment>
<keyword evidence="6" id="KW-1185">Reference proteome</keyword>
<dbReference type="Gene3D" id="2.120.10.30">
    <property type="entry name" value="TolB, C-terminal domain"/>
    <property type="match status" value="1"/>
</dbReference>
<name>A0AAJ6YBL3_9HYME</name>
<dbReference type="GeneID" id="105359555"/>
<dbReference type="InterPro" id="IPR017996">
    <property type="entry name" value="MRJP/yellow-related"/>
</dbReference>
<keyword evidence="4 5" id="KW-0732">Signal</keyword>
<dbReference type="SUPFAM" id="SSF50998">
    <property type="entry name" value="Quinoprotein alcohol dehydrogenase-like"/>
    <property type="match status" value="1"/>
</dbReference>
<organism evidence="6 7">
    <name type="scientific">Ceratosolen solmsi marchali</name>
    <dbReference type="NCBI Taxonomy" id="326594"/>
    <lineage>
        <taxon>Eukaryota</taxon>
        <taxon>Metazoa</taxon>
        <taxon>Ecdysozoa</taxon>
        <taxon>Arthropoda</taxon>
        <taxon>Hexapoda</taxon>
        <taxon>Insecta</taxon>
        <taxon>Pterygota</taxon>
        <taxon>Neoptera</taxon>
        <taxon>Endopterygota</taxon>
        <taxon>Hymenoptera</taxon>
        <taxon>Apocrita</taxon>
        <taxon>Proctotrupomorpha</taxon>
        <taxon>Chalcidoidea</taxon>
        <taxon>Agaonidae</taxon>
        <taxon>Agaoninae</taxon>
        <taxon>Ceratosolen</taxon>
    </lineage>
</organism>
<dbReference type="KEGG" id="csol:105359555"/>
<keyword evidence="3" id="KW-0964">Secreted</keyword>
<accession>A0AAJ6YBL3</accession>
<evidence type="ECO:0000256" key="5">
    <source>
        <dbReference type="SAM" id="SignalP"/>
    </source>
</evidence>